<dbReference type="Proteomes" id="UP000324222">
    <property type="component" value="Unassembled WGS sequence"/>
</dbReference>
<proteinExistence type="predicted"/>
<evidence type="ECO:0000313" key="2">
    <source>
        <dbReference type="Proteomes" id="UP000324222"/>
    </source>
</evidence>
<dbReference type="AlphaFoldDB" id="A0A5B7G8T4"/>
<sequence>MADLVPVGAMWPTTSYYIDYVVAKNCFGEDAALEMERIGLEVGKECWMKEWEDNFGIATGRSGRRKRVST</sequence>
<dbReference type="OrthoDB" id="6370922at2759"/>
<reference evidence="1 2" key="1">
    <citation type="submission" date="2019-05" db="EMBL/GenBank/DDBJ databases">
        <title>Another draft genome of Portunus trituberculatus and its Hox gene families provides insights of decapod evolution.</title>
        <authorList>
            <person name="Jeong J.-H."/>
            <person name="Song I."/>
            <person name="Kim S."/>
            <person name="Choi T."/>
            <person name="Kim D."/>
            <person name="Ryu S."/>
            <person name="Kim W."/>
        </authorList>
    </citation>
    <scope>NUCLEOTIDE SEQUENCE [LARGE SCALE GENOMIC DNA]</scope>
    <source>
        <tissue evidence="1">Muscle</tissue>
    </source>
</reference>
<keyword evidence="2" id="KW-1185">Reference proteome</keyword>
<organism evidence="1 2">
    <name type="scientific">Portunus trituberculatus</name>
    <name type="common">Swimming crab</name>
    <name type="synonym">Neptunus trituberculatus</name>
    <dbReference type="NCBI Taxonomy" id="210409"/>
    <lineage>
        <taxon>Eukaryota</taxon>
        <taxon>Metazoa</taxon>
        <taxon>Ecdysozoa</taxon>
        <taxon>Arthropoda</taxon>
        <taxon>Crustacea</taxon>
        <taxon>Multicrustacea</taxon>
        <taxon>Malacostraca</taxon>
        <taxon>Eumalacostraca</taxon>
        <taxon>Eucarida</taxon>
        <taxon>Decapoda</taxon>
        <taxon>Pleocyemata</taxon>
        <taxon>Brachyura</taxon>
        <taxon>Eubrachyura</taxon>
        <taxon>Portunoidea</taxon>
        <taxon>Portunidae</taxon>
        <taxon>Portuninae</taxon>
        <taxon>Portunus</taxon>
    </lineage>
</organism>
<comment type="caution">
    <text evidence="1">The sequence shown here is derived from an EMBL/GenBank/DDBJ whole genome shotgun (WGS) entry which is preliminary data.</text>
</comment>
<gene>
    <name evidence="1" type="ORF">E2C01_047788</name>
</gene>
<evidence type="ECO:0000313" key="1">
    <source>
        <dbReference type="EMBL" id="MPC53885.1"/>
    </source>
</evidence>
<protein>
    <submittedName>
        <fullName evidence="1">Uncharacterized protein</fullName>
    </submittedName>
</protein>
<name>A0A5B7G8T4_PORTR</name>
<dbReference type="EMBL" id="VSRR010011957">
    <property type="protein sequence ID" value="MPC53885.1"/>
    <property type="molecule type" value="Genomic_DNA"/>
</dbReference>
<accession>A0A5B7G8T4</accession>